<evidence type="ECO:0000256" key="5">
    <source>
        <dbReference type="NCBIfam" id="TIGR00020"/>
    </source>
</evidence>
<dbReference type="Pfam" id="PF00472">
    <property type="entry name" value="RF-1"/>
    <property type="match status" value="1"/>
</dbReference>
<sequence length="361" mass="41066">MEKKKKRVKELEKETQKEDFWKDQDGAAKATKELSDLKEELAGFEFLKREADELNEMQKLAEKDLALEGEIEEKIGILGSKISKEEFKVFLSGKYDRNSVILSIYSGAGGQDAQDWATMLLRMYQRYCEKKSFRVEIISQSFGEVGAEGRTGAKSVTLEILGKYAYGFLKKESGVHRLVRISPFSAQSLRHTSFAFVEVLPDVGKEMEKEIKIKPEDLKIDFYRASGPGGQCVNRRESAVRITHLPTKITVSSQSERLQGLNRQKAMGVLRAKLYQLKEKEKEKEITELKGKPVSIEWGNQIRSYVLHPYKMVKDLRTGVETSDTEGVLDGNLDKFIEAEIRTSPSARTLIPSELKLRKND</sequence>
<keyword evidence="6" id="KW-0175">Coiled coil</keyword>
<comment type="subcellular location">
    <subcellularLocation>
        <location evidence="4">Cytoplasm</location>
    </subcellularLocation>
</comment>
<dbReference type="GO" id="GO:0005737">
    <property type="term" value="C:cytoplasm"/>
    <property type="evidence" value="ECO:0007669"/>
    <property type="project" value="UniProtKB-SubCell"/>
</dbReference>
<comment type="caution">
    <text evidence="8">The sequence shown here is derived from an EMBL/GenBank/DDBJ whole genome shotgun (WGS) entry which is preliminary data.</text>
</comment>
<dbReference type="InterPro" id="IPR000352">
    <property type="entry name" value="Pep_chain_release_fac_I"/>
</dbReference>
<feature type="modified residue" description="N5-methylglutamine" evidence="4">
    <location>
        <position position="231"/>
    </location>
</feature>
<accession>A0A2M7R6U8</accession>
<dbReference type="InterPro" id="IPR045853">
    <property type="entry name" value="Pep_chain_release_fac_I_sf"/>
</dbReference>
<comment type="PTM">
    <text evidence="4">Methylated by PrmC. Methylation increases the termination efficiency of RF2.</text>
</comment>
<dbReference type="NCBIfam" id="TIGR00020">
    <property type="entry name" value="prfB"/>
    <property type="match status" value="1"/>
</dbReference>
<evidence type="ECO:0000256" key="4">
    <source>
        <dbReference type="HAMAP-Rule" id="MF_00094"/>
    </source>
</evidence>
<dbReference type="Gene3D" id="3.30.70.1660">
    <property type="match status" value="1"/>
</dbReference>
<proteinExistence type="inferred from homology"/>
<feature type="coiled-coil region" evidence="6">
    <location>
        <begin position="27"/>
        <end position="64"/>
    </location>
</feature>
<evidence type="ECO:0000256" key="6">
    <source>
        <dbReference type="SAM" id="Coils"/>
    </source>
</evidence>
<feature type="domain" description="Prokaryotic-type class I peptide chain release factors" evidence="7">
    <location>
        <begin position="224"/>
        <end position="240"/>
    </location>
</feature>
<reference evidence="9" key="1">
    <citation type="submission" date="2017-09" db="EMBL/GenBank/DDBJ databases">
        <title>Depth-based differentiation of microbial function through sediment-hosted aquifers and enrichment of novel symbionts in the deep terrestrial subsurface.</title>
        <authorList>
            <person name="Probst A.J."/>
            <person name="Ladd B."/>
            <person name="Jarett J.K."/>
            <person name="Geller-Mcgrath D.E."/>
            <person name="Sieber C.M.K."/>
            <person name="Emerson J.B."/>
            <person name="Anantharaman K."/>
            <person name="Thomas B.C."/>
            <person name="Malmstrom R."/>
            <person name="Stieglmeier M."/>
            <person name="Klingl A."/>
            <person name="Woyke T."/>
            <person name="Ryan C.M."/>
            <person name="Banfield J.F."/>
        </authorList>
    </citation>
    <scope>NUCLEOTIDE SEQUENCE [LARGE SCALE GENOMIC DNA]</scope>
</reference>
<dbReference type="PANTHER" id="PTHR43116">
    <property type="entry name" value="PEPTIDE CHAIN RELEASE FACTOR 2"/>
    <property type="match status" value="1"/>
</dbReference>
<dbReference type="Proteomes" id="UP000230767">
    <property type="component" value="Unassembled WGS sequence"/>
</dbReference>
<name>A0A2M7R6U8_9BACT</name>
<evidence type="ECO:0000259" key="7">
    <source>
        <dbReference type="PROSITE" id="PS00745"/>
    </source>
</evidence>
<organism evidence="8 9">
    <name type="scientific">Candidatus Nealsonbacteria bacterium CG_4_10_14_0_8_um_filter_37_14</name>
    <dbReference type="NCBI Taxonomy" id="1974684"/>
    <lineage>
        <taxon>Bacteria</taxon>
        <taxon>Candidatus Nealsoniibacteriota</taxon>
    </lineage>
</organism>
<dbReference type="Pfam" id="PF03462">
    <property type="entry name" value="PCRF"/>
    <property type="match status" value="1"/>
</dbReference>
<dbReference type="Gene3D" id="1.20.58.410">
    <property type="entry name" value="Release factor"/>
    <property type="match status" value="1"/>
</dbReference>
<evidence type="ECO:0000256" key="2">
    <source>
        <dbReference type="ARBA" id="ARBA00022481"/>
    </source>
</evidence>
<dbReference type="InterPro" id="IPR005139">
    <property type="entry name" value="PCRF"/>
</dbReference>
<keyword evidence="4" id="KW-0963">Cytoplasm</keyword>
<evidence type="ECO:0000313" key="9">
    <source>
        <dbReference type="Proteomes" id="UP000230767"/>
    </source>
</evidence>
<dbReference type="SUPFAM" id="SSF75620">
    <property type="entry name" value="Release factor"/>
    <property type="match status" value="1"/>
</dbReference>
<dbReference type="PROSITE" id="PS00745">
    <property type="entry name" value="RF_PROK_I"/>
    <property type="match status" value="1"/>
</dbReference>
<dbReference type="GO" id="GO:0016149">
    <property type="term" value="F:translation release factor activity, codon specific"/>
    <property type="evidence" value="ECO:0007669"/>
    <property type="project" value="UniProtKB-UniRule"/>
</dbReference>
<dbReference type="EMBL" id="PFLW01000023">
    <property type="protein sequence ID" value="PIY89472.1"/>
    <property type="molecule type" value="Genomic_DNA"/>
</dbReference>
<comment type="similarity">
    <text evidence="1 4">Belongs to the prokaryotic/mitochondrial release factor family.</text>
</comment>
<evidence type="ECO:0000256" key="1">
    <source>
        <dbReference type="ARBA" id="ARBA00010835"/>
    </source>
</evidence>
<keyword evidence="2 4" id="KW-0488">Methylation</keyword>
<dbReference type="PANTHER" id="PTHR43116:SF3">
    <property type="entry name" value="CLASS I PEPTIDE CHAIN RELEASE FACTOR"/>
    <property type="match status" value="1"/>
</dbReference>
<dbReference type="Gene3D" id="3.30.160.20">
    <property type="match status" value="1"/>
</dbReference>
<evidence type="ECO:0000256" key="3">
    <source>
        <dbReference type="ARBA" id="ARBA00022917"/>
    </source>
</evidence>
<keyword evidence="3 4" id="KW-0648">Protein biosynthesis</keyword>
<dbReference type="SMART" id="SM00937">
    <property type="entry name" value="PCRF"/>
    <property type="match status" value="1"/>
</dbReference>
<comment type="function">
    <text evidence="4">Peptide chain release factor 2 directs the termination of translation in response to the peptide chain termination codons UGA and UAA.</text>
</comment>
<dbReference type="InterPro" id="IPR004374">
    <property type="entry name" value="PrfB"/>
</dbReference>
<dbReference type="HAMAP" id="MF_00094">
    <property type="entry name" value="Rel_fac_2"/>
    <property type="match status" value="1"/>
</dbReference>
<evidence type="ECO:0000313" key="8">
    <source>
        <dbReference type="EMBL" id="PIY89472.1"/>
    </source>
</evidence>
<protein>
    <recommendedName>
        <fullName evidence="4 5">Peptide chain release factor 2</fullName>
        <shortName evidence="4">RF-2</shortName>
    </recommendedName>
</protein>
<gene>
    <name evidence="4" type="primary">prfB</name>
    <name evidence="8" type="ORF">COY73_00775</name>
</gene>
<dbReference type="AlphaFoldDB" id="A0A2M7R6U8"/>